<evidence type="ECO:0000313" key="3">
    <source>
        <dbReference type="EMBL" id="KII60338.1"/>
    </source>
</evidence>
<dbReference type="PANTHER" id="PTHR37984">
    <property type="entry name" value="PROTEIN CBG26694"/>
    <property type="match status" value="1"/>
</dbReference>
<evidence type="ECO:0000313" key="4">
    <source>
        <dbReference type="Proteomes" id="UP000031668"/>
    </source>
</evidence>
<dbReference type="SUPFAM" id="SSF56672">
    <property type="entry name" value="DNA/RNA polymerases"/>
    <property type="match status" value="1"/>
</dbReference>
<dbReference type="OMA" id="INCYHRF"/>
<protein>
    <submittedName>
        <fullName evidence="3">Transposon Ty3-I Gag-Pol polyprotein</fullName>
    </submittedName>
</protein>
<dbReference type="OrthoDB" id="41323at2759"/>
<gene>
    <name evidence="3" type="ORF">RF11_02530</name>
</gene>
<dbReference type="Pfam" id="PF17919">
    <property type="entry name" value="RT_RNaseH_2"/>
    <property type="match status" value="1"/>
</dbReference>
<reference evidence="3 4" key="1">
    <citation type="journal article" date="2014" name="Genome Biol. Evol.">
        <title>The genome of the myxosporean Thelohanellus kitauei shows adaptations to nutrient acquisition within its fish host.</title>
        <authorList>
            <person name="Yang Y."/>
            <person name="Xiong J."/>
            <person name="Zhou Z."/>
            <person name="Huo F."/>
            <person name="Miao W."/>
            <person name="Ran C."/>
            <person name="Liu Y."/>
            <person name="Zhang J."/>
            <person name="Feng J."/>
            <person name="Wang M."/>
            <person name="Wang M."/>
            <person name="Wang L."/>
            <person name="Yao B."/>
        </authorList>
    </citation>
    <scope>NUCLEOTIDE SEQUENCE [LARGE SCALE GENOMIC DNA]</scope>
    <source>
        <strain evidence="3">Wuqing</strain>
    </source>
</reference>
<accession>A0A0C2I5B3</accession>
<proteinExistence type="predicted"/>
<dbReference type="AlphaFoldDB" id="A0A0C2I5B3"/>
<dbReference type="InterPro" id="IPR050951">
    <property type="entry name" value="Retrovirus_Pol_polyprotein"/>
</dbReference>
<dbReference type="Proteomes" id="UP000031668">
    <property type="component" value="Unassembled WGS sequence"/>
</dbReference>
<feature type="domain" description="Reverse transcriptase/retrotransposon-derived protein RNase H-like" evidence="2">
    <location>
        <begin position="132"/>
        <end position="192"/>
    </location>
</feature>
<dbReference type="InterPro" id="IPR000477">
    <property type="entry name" value="RT_dom"/>
</dbReference>
<feature type="domain" description="Reverse transcriptase" evidence="1">
    <location>
        <begin position="1"/>
        <end position="80"/>
    </location>
</feature>
<evidence type="ECO:0000259" key="2">
    <source>
        <dbReference type="Pfam" id="PF17919"/>
    </source>
</evidence>
<dbReference type="Gene3D" id="3.30.70.270">
    <property type="match status" value="2"/>
</dbReference>
<dbReference type="Pfam" id="PF00078">
    <property type="entry name" value="RVT_1"/>
    <property type="match status" value="1"/>
</dbReference>
<comment type="caution">
    <text evidence="3">The sequence shown here is derived from an EMBL/GenBank/DDBJ whole genome shotgun (WGS) entry which is preliminary data.</text>
</comment>
<dbReference type="EMBL" id="JWZT01005683">
    <property type="protein sequence ID" value="KII60338.1"/>
    <property type="molecule type" value="Genomic_DNA"/>
</dbReference>
<sequence>MPFGIKNEAQTFQPLMDEVGQCLDFIYIYFYDVFIFSKTPEEHVDNVGHLAKRFQDSDLVINLDKCLFGQKVIDFFGYRISMSSVTTLPDEKLQEFIGLINFYHSFIQNMAKTMQPLYSALKDKVRCRELNWKPATEQAFIDAKRTLANETALTFMKAGALLALSTDASLTEIGAVLEKFVDGTCQPLSFFSS</sequence>
<dbReference type="InterPro" id="IPR043128">
    <property type="entry name" value="Rev_trsase/Diguanyl_cyclase"/>
</dbReference>
<dbReference type="InterPro" id="IPR043502">
    <property type="entry name" value="DNA/RNA_pol_sf"/>
</dbReference>
<dbReference type="PANTHER" id="PTHR37984:SF13">
    <property type="entry name" value="RIBONUCLEASE H"/>
    <property type="match status" value="1"/>
</dbReference>
<keyword evidence="4" id="KW-1185">Reference proteome</keyword>
<dbReference type="InterPro" id="IPR041577">
    <property type="entry name" value="RT_RNaseH_2"/>
</dbReference>
<evidence type="ECO:0000259" key="1">
    <source>
        <dbReference type="Pfam" id="PF00078"/>
    </source>
</evidence>
<organism evidence="3 4">
    <name type="scientific">Thelohanellus kitauei</name>
    <name type="common">Myxosporean</name>
    <dbReference type="NCBI Taxonomy" id="669202"/>
    <lineage>
        <taxon>Eukaryota</taxon>
        <taxon>Metazoa</taxon>
        <taxon>Cnidaria</taxon>
        <taxon>Myxozoa</taxon>
        <taxon>Myxosporea</taxon>
        <taxon>Bivalvulida</taxon>
        <taxon>Platysporina</taxon>
        <taxon>Myxobolidae</taxon>
        <taxon>Thelohanellus</taxon>
    </lineage>
</organism>
<name>A0A0C2I5B3_THEKT</name>